<dbReference type="STRING" id="1280953.HOC_08629"/>
<dbReference type="AlphaFoldDB" id="A0A059G8E9"/>
<evidence type="ECO:0000313" key="2">
    <source>
        <dbReference type="Proteomes" id="UP000024942"/>
    </source>
</evidence>
<dbReference type="OrthoDB" id="7616350at2"/>
<evidence type="ECO:0008006" key="3">
    <source>
        <dbReference type="Google" id="ProtNLM"/>
    </source>
</evidence>
<gene>
    <name evidence="1" type="ORF">HOC_08629</name>
</gene>
<dbReference type="Proteomes" id="UP000024942">
    <property type="component" value="Unassembled WGS sequence"/>
</dbReference>
<protein>
    <recommendedName>
        <fullName evidence="3">Sulfotransferase family protein</fullName>
    </recommendedName>
</protein>
<dbReference type="Gene3D" id="3.40.50.300">
    <property type="entry name" value="P-loop containing nucleotide triphosphate hydrolases"/>
    <property type="match status" value="1"/>
</dbReference>
<comment type="caution">
    <text evidence="1">The sequence shown here is derived from an EMBL/GenBank/DDBJ whole genome shotgun (WGS) entry which is preliminary data.</text>
</comment>
<dbReference type="eggNOG" id="ENOG5030MDF">
    <property type="taxonomic scope" value="Bacteria"/>
</dbReference>
<dbReference type="RefSeq" id="WP_035537592.1">
    <property type="nucleotide sequence ID" value="NZ_ARYL01000011.1"/>
</dbReference>
<sequence>MSQTLPAAYRARVSNDNWHNYSVLRHGAFDGMLVTSKNSGTHWLKYMLAIAIADTHGIERPKYFSENAVRPYIGWPKDKPVFPQIPRLAFSHTIPHRLADWGWARRLASLPPYVLAVRHPMAILASHHAKWEYDIQVDWRTYLEGDPAGKQYRCDIYWLARFWNRWGDVRHDAPGLILNVHYEDTLKDARAVLEAVAEHWSLDLAPDAIDAALAAGTKSEMAKHTDPEAEPNVLQNRKTSLEELFTGPAMDLYRKQVRTLFRHDLGYDLFTPPA</sequence>
<organism evidence="1 2">
    <name type="scientific">Hyphomonas oceanitis SCH89</name>
    <dbReference type="NCBI Taxonomy" id="1280953"/>
    <lineage>
        <taxon>Bacteria</taxon>
        <taxon>Pseudomonadati</taxon>
        <taxon>Pseudomonadota</taxon>
        <taxon>Alphaproteobacteria</taxon>
        <taxon>Hyphomonadales</taxon>
        <taxon>Hyphomonadaceae</taxon>
        <taxon>Hyphomonas</taxon>
    </lineage>
</organism>
<name>A0A059G8E9_9PROT</name>
<dbReference type="SUPFAM" id="SSF52540">
    <property type="entry name" value="P-loop containing nucleoside triphosphate hydrolases"/>
    <property type="match status" value="1"/>
</dbReference>
<dbReference type="EMBL" id="ARYL01000011">
    <property type="protein sequence ID" value="KDA02748.1"/>
    <property type="molecule type" value="Genomic_DNA"/>
</dbReference>
<proteinExistence type="predicted"/>
<dbReference type="InterPro" id="IPR027417">
    <property type="entry name" value="P-loop_NTPase"/>
</dbReference>
<reference evidence="1 2" key="1">
    <citation type="journal article" date="2014" name="Antonie Van Leeuwenhoek">
        <title>Hyphomonas beringensis sp. nov. and Hyphomonas chukchiensis sp. nov., isolated from surface seawater of the Bering Sea and Chukchi Sea.</title>
        <authorList>
            <person name="Li C."/>
            <person name="Lai Q."/>
            <person name="Li G."/>
            <person name="Dong C."/>
            <person name="Wang J."/>
            <person name="Liao Y."/>
            <person name="Shao Z."/>
        </authorList>
    </citation>
    <scope>NUCLEOTIDE SEQUENCE [LARGE SCALE GENOMIC DNA]</scope>
    <source>
        <strain evidence="1 2">SCH89</strain>
    </source>
</reference>
<dbReference type="PATRIC" id="fig|1280953.3.peg.1745"/>
<accession>A0A059G8E9</accession>
<keyword evidence="2" id="KW-1185">Reference proteome</keyword>
<evidence type="ECO:0000313" key="1">
    <source>
        <dbReference type="EMBL" id="KDA02748.1"/>
    </source>
</evidence>